<reference evidence="1" key="1">
    <citation type="journal article" date="2023" name="Insect Mol. Biol.">
        <title>Genome sequencing provides insights into the evolution of gene families encoding plant cell wall-degrading enzymes in longhorned beetles.</title>
        <authorList>
            <person name="Shin N.R."/>
            <person name="Okamura Y."/>
            <person name="Kirsch R."/>
            <person name="Pauchet Y."/>
        </authorList>
    </citation>
    <scope>NUCLEOTIDE SEQUENCE</scope>
    <source>
        <strain evidence="1">AMC_N1</strain>
    </source>
</reference>
<name>A0AAV8XM50_9CUCU</name>
<dbReference type="EMBL" id="JAPWTK010000457">
    <property type="protein sequence ID" value="KAJ8939979.1"/>
    <property type="molecule type" value="Genomic_DNA"/>
</dbReference>
<comment type="caution">
    <text evidence="1">The sequence shown here is derived from an EMBL/GenBank/DDBJ whole genome shotgun (WGS) entry which is preliminary data.</text>
</comment>
<organism evidence="1 2">
    <name type="scientific">Aromia moschata</name>
    <dbReference type="NCBI Taxonomy" id="1265417"/>
    <lineage>
        <taxon>Eukaryota</taxon>
        <taxon>Metazoa</taxon>
        <taxon>Ecdysozoa</taxon>
        <taxon>Arthropoda</taxon>
        <taxon>Hexapoda</taxon>
        <taxon>Insecta</taxon>
        <taxon>Pterygota</taxon>
        <taxon>Neoptera</taxon>
        <taxon>Endopterygota</taxon>
        <taxon>Coleoptera</taxon>
        <taxon>Polyphaga</taxon>
        <taxon>Cucujiformia</taxon>
        <taxon>Chrysomeloidea</taxon>
        <taxon>Cerambycidae</taxon>
        <taxon>Cerambycinae</taxon>
        <taxon>Callichromatini</taxon>
        <taxon>Aromia</taxon>
    </lineage>
</organism>
<keyword evidence="2" id="KW-1185">Reference proteome</keyword>
<dbReference type="AlphaFoldDB" id="A0AAV8XM50"/>
<gene>
    <name evidence="1" type="ORF">NQ318_006161</name>
</gene>
<protein>
    <submittedName>
        <fullName evidence="1">Uncharacterized protein</fullName>
    </submittedName>
</protein>
<evidence type="ECO:0000313" key="1">
    <source>
        <dbReference type="EMBL" id="KAJ8939979.1"/>
    </source>
</evidence>
<dbReference type="Proteomes" id="UP001162162">
    <property type="component" value="Unassembled WGS sequence"/>
</dbReference>
<evidence type="ECO:0000313" key="2">
    <source>
        <dbReference type="Proteomes" id="UP001162162"/>
    </source>
</evidence>
<accession>A0AAV8XM50</accession>
<proteinExistence type="predicted"/>
<sequence length="94" mass="10332">MYLQVLGLSCVAYRSLYRVVSSNGDLFFPRGLIACTKLIPPLSNETGNVAPDLAKTTDLEGVYFGEILLAYMEFHLDSADSALPINLLKHINLV</sequence>